<protein>
    <submittedName>
        <fullName evidence="3">Aste57867_24361 protein</fullName>
    </submittedName>
</protein>
<reference evidence="3 4" key="1">
    <citation type="submission" date="2019-03" db="EMBL/GenBank/DDBJ databases">
        <authorList>
            <person name="Gaulin E."/>
            <person name="Dumas B."/>
        </authorList>
    </citation>
    <scope>NUCLEOTIDE SEQUENCE [LARGE SCALE GENOMIC DNA]</scope>
    <source>
        <strain evidence="3">CBS 568.67</strain>
    </source>
</reference>
<feature type="compositionally biased region" description="Basic and acidic residues" evidence="1">
    <location>
        <begin position="8"/>
        <end position="37"/>
    </location>
</feature>
<evidence type="ECO:0000313" key="3">
    <source>
        <dbReference type="EMBL" id="VFU01001.1"/>
    </source>
</evidence>
<dbReference type="InterPro" id="IPR043136">
    <property type="entry name" value="B30.2/SPRY_sf"/>
</dbReference>
<name>A0A485LUK3_9STRA</name>
<dbReference type="AlphaFoldDB" id="A0A485LUK3"/>
<sequence length="215" mass="23838">MAQADATKAVEDPRTGDDNVQSHKDKQSDKSVDKADEADPSTETMSPVQKKRKLDSTGHWDSAHCGGHIKLSENDRCMKTSNVDAEQWSCVMGSESVSTFRVRLDRLGNGGDLWIGYCKKDGFVPNGSTRGRFCQIKSATELATDVRGIDEEDDSETSHRFLQGDVLTVTHKRTAQTIVFQKNDLDIGIEYENVSDEDRFPAVVTNSDAVFITFL</sequence>
<dbReference type="EMBL" id="VJMH01007388">
    <property type="protein sequence ID" value="KAF0683595.1"/>
    <property type="molecule type" value="Genomic_DNA"/>
</dbReference>
<dbReference type="InterPro" id="IPR013320">
    <property type="entry name" value="ConA-like_dom_sf"/>
</dbReference>
<accession>A0A485LUK3</accession>
<dbReference type="SUPFAM" id="SSF49899">
    <property type="entry name" value="Concanavalin A-like lectins/glucanases"/>
    <property type="match status" value="1"/>
</dbReference>
<proteinExistence type="predicted"/>
<dbReference type="OrthoDB" id="25503at2759"/>
<reference evidence="2" key="2">
    <citation type="submission" date="2019-06" db="EMBL/GenBank/DDBJ databases">
        <title>Genomics analysis of Aphanomyces spp. identifies a new class of oomycete effector associated with host adaptation.</title>
        <authorList>
            <person name="Gaulin E."/>
        </authorList>
    </citation>
    <scope>NUCLEOTIDE SEQUENCE</scope>
    <source>
        <strain evidence="2">CBS 578.67</strain>
    </source>
</reference>
<gene>
    <name evidence="3" type="primary">Aste57867_24361</name>
    <name evidence="2" type="ORF">As57867_024285</name>
    <name evidence="3" type="ORF">ASTE57867_24361</name>
</gene>
<feature type="region of interest" description="Disordered" evidence="1">
    <location>
        <begin position="1"/>
        <end position="60"/>
    </location>
</feature>
<evidence type="ECO:0000313" key="2">
    <source>
        <dbReference type="EMBL" id="KAF0683595.1"/>
    </source>
</evidence>
<evidence type="ECO:0000313" key="4">
    <source>
        <dbReference type="Proteomes" id="UP000332933"/>
    </source>
</evidence>
<dbReference type="Gene3D" id="2.60.120.920">
    <property type="match status" value="1"/>
</dbReference>
<keyword evidence="4" id="KW-1185">Reference proteome</keyword>
<dbReference type="Proteomes" id="UP000332933">
    <property type="component" value="Unassembled WGS sequence"/>
</dbReference>
<evidence type="ECO:0000256" key="1">
    <source>
        <dbReference type="SAM" id="MobiDB-lite"/>
    </source>
</evidence>
<dbReference type="EMBL" id="CAADRA010007414">
    <property type="protein sequence ID" value="VFU01001.1"/>
    <property type="molecule type" value="Genomic_DNA"/>
</dbReference>
<organism evidence="3 4">
    <name type="scientific">Aphanomyces stellatus</name>
    <dbReference type="NCBI Taxonomy" id="120398"/>
    <lineage>
        <taxon>Eukaryota</taxon>
        <taxon>Sar</taxon>
        <taxon>Stramenopiles</taxon>
        <taxon>Oomycota</taxon>
        <taxon>Saprolegniomycetes</taxon>
        <taxon>Saprolegniales</taxon>
        <taxon>Verrucalvaceae</taxon>
        <taxon>Aphanomyces</taxon>
    </lineage>
</organism>